<evidence type="ECO:0000313" key="2">
    <source>
        <dbReference type="Proteomes" id="UP000063229"/>
    </source>
</evidence>
<dbReference type="Proteomes" id="UP000063229">
    <property type="component" value="Chromosome"/>
</dbReference>
<organism evidence="1 2">
    <name type="scientific">Pseudomonas agarici</name>
    <dbReference type="NCBI Taxonomy" id="46677"/>
    <lineage>
        <taxon>Bacteria</taxon>
        <taxon>Pseudomonadati</taxon>
        <taxon>Pseudomonadota</taxon>
        <taxon>Gammaproteobacteria</taxon>
        <taxon>Pseudomonadales</taxon>
        <taxon>Pseudomonadaceae</taxon>
        <taxon>Pseudomonas</taxon>
    </lineage>
</organism>
<dbReference type="EMBL" id="CP014135">
    <property type="protein sequence ID" value="AMB86894.1"/>
    <property type="molecule type" value="Genomic_DNA"/>
</dbReference>
<accession>A0A0X1T491</accession>
<reference evidence="1 2" key="1">
    <citation type="submission" date="2016-01" db="EMBL/GenBank/DDBJ databases">
        <authorList>
            <person name="McClelland M."/>
            <person name="Jain A."/>
            <person name="Saraogi P."/>
            <person name="Mendelson R."/>
            <person name="Westerman R."/>
            <person name="SanMiguel P."/>
            <person name="Csonka L."/>
        </authorList>
    </citation>
    <scope>NUCLEOTIDE SEQUENCE [LARGE SCALE GENOMIC DNA]</scope>
    <source>
        <strain evidence="1 2">NCPPB 2472</strain>
    </source>
</reference>
<gene>
    <name evidence="1" type="ORF">AWM79_16940</name>
</gene>
<sequence length="149" mass="17001">MRFEDLQGRYLLLWNVDSFEWPDNMLPYFEVFEGYSFKGNITCLFSEGATDKEISGRLYHDSVSERICISFDSLVADPECDVDGSFCEIYKAPSVEAMDRMQRATHYKIVATSAGEYNLLLKNSEAGSPVLRFTIADELREPSCGYKTE</sequence>
<evidence type="ECO:0000313" key="1">
    <source>
        <dbReference type="EMBL" id="AMB86894.1"/>
    </source>
</evidence>
<dbReference type="AlphaFoldDB" id="A0A0X1T491"/>
<dbReference type="KEGG" id="pagb:AWM79_16940"/>
<keyword evidence="2" id="KW-1185">Reference proteome</keyword>
<protein>
    <submittedName>
        <fullName evidence="1">Uncharacterized protein</fullName>
    </submittedName>
</protein>
<name>A0A0X1T491_PSEAA</name>
<proteinExistence type="predicted"/>